<name>A0A1H1LYJ0_9CELL</name>
<evidence type="ECO:0000313" key="2">
    <source>
        <dbReference type="EMBL" id="SDR79450.1"/>
    </source>
</evidence>
<organism evidence="2 3">
    <name type="scientific">Paraoerskovia marina</name>
    <dbReference type="NCBI Taxonomy" id="545619"/>
    <lineage>
        <taxon>Bacteria</taxon>
        <taxon>Bacillati</taxon>
        <taxon>Actinomycetota</taxon>
        <taxon>Actinomycetes</taxon>
        <taxon>Micrococcales</taxon>
        <taxon>Cellulomonadaceae</taxon>
        <taxon>Paraoerskovia</taxon>
    </lineage>
</organism>
<protein>
    <submittedName>
        <fullName evidence="2">Uncharacterized protein</fullName>
    </submittedName>
</protein>
<reference evidence="2 3" key="1">
    <citation type="submission" date="2016-10" db="EMBL/GenBank/DDBJ databases">
        <authorList>
            <person name="de Groot N.N."/>
        </authorList>
    </citation>
    <scope>NUCLEOTIDE SEQUENCE [LARGE SCALE GENOMIC DNA]</scope>
    <source>
        <strain evidence="2 3">DSM 22126</strain>
    </source>
</reference>
<evidence type="ECO:0000256" key="1">
    <source>
        <dbReference type="SAM" id="Phobius"/>
    </source>
</evidence>
<accession>A0A1H1LYJ0</accession>
<dbReference type="STRING" id="545619.SAMN04489860_0073"/>
<dbReference type="RefSeq" id="WP_083371144.1">
    <property type="nucleotide sequence ID" value="NZ_LT629776.1"/>
</dbReference>
<keyword evidence="1" id="KW-1133">Transmembrane helix</keyword>
<feature type="transmembrane region" description="Helical" evidence="1">
    <location>
        <begin position="35"/>
        <end position="54"/>
    </location>
</feature>
<dbReference type="EMBL" id="LT629776">
    <property type="protein sequence ID" value="SDR79450.1"/>
    <property type="molecule type" value="Genomic_DNA"/>
</dbReference>
<feature type="transmembrane region" description="Helical" evidence="1">
    <location>
        <begin position="61"/>
        <end position="81"/>
    </location>
</feature>
<proteinExistence type="predicted"/>
<sequence>MIATIAVAAALALTGFTLTRVAPVGPYGRGERGNALVIVTQSVLGIALLVAMFWGSDGWAAAWAFAGYAGGSLFGTVWALIARSSSESSQSVSSSR</sequence>
<dbReference type="Proteomes" id="UP000185663">
    <property type="component" value="Chromosome I"/>
</dbReference>
<keyword evidence="1" id="KW-0472">Membrane</keyword>
<evidence type="ECO:0000313" key="3">
    <source>
        <dbReference type="Proteomes" id="UP000185663"/>
    </source>
</evidence>
<dbReference type="AlphaFoldDB" id="A0A1H1LYJ0"/>
<gene>
    <name evidence="2" type="ORF">SAMN04489860_0073</name>
</gene>
<keyword evidence="1" id="KW-0812">Transmembrane</keyword>
<keyword evidence="3" id="KW-1185">Reference proteome</keyword>